<reference evidence="3" key="1">
    <citation type="submission" date="2017-01" db="EMBL/GenBank/DDBJ databases">
        <title>Comparative genomics of anhydrobiosis in the tardigrade Hypsibius dujardini.</title>
        <authorList>
            <person name="Yoshida Y."/>
            <person name="Koutsovoulos G."/>
            <person name="Laetsch D."/>
            <person name="Stevens L."/>
            <person name="Kumar S."/>
            <person name="Horikawa D."/>
            <person name="Ishino K."/>
            <person name="Komine S."/>
            <person name="Tomita M."/>
            <person name="Blaxter M."/>
            <person name="Arakawa K."/>
        </authorList>
    </citation>
    <scope>NUCLEOTIDE SEQUENCE [LARGE SCALE GENOMIC DNA]</scope>
    <source>
        <strain evidence="3">Z151</strain>
    </source>
</reference>
<feature type="transmembrane region" description="Helical" evidence="1">
    <location>
        <begin position="147"/>
        <end position="168"/>
    </location>
</feature>
<proteinExistence type="predicted"/>
<keyword evidence="1" id="KW-1133">Transmembrane helix</keyword>
<gene>
    <name evidence="2" type="ORF">BV898_05436</name>
</gene>
<name>A0A1W0WZI0_HYPEX</name>
<feature type="transmembrane region" description="Helical" evidence="1">
    <location>
        <begin position="215"/>
        <end position="234"/>
    </location>
</feature>
<keyword evidence="3" id="KW-1185">Reference proteome</keyword>
<evidence type="ECO:0000313" key="3">
    <source>
        <dbReference type="Proteomes" id="UP000192578"/>
    </source>
</evidence>
<organism evidence="2 3">
    <name type="scientific">Hypsibius exemplaris</name>
    <name type="common">Freshwater tardigrade</name>
    <dbReference type="NCBI Taxonomy" id="2072580"/>
    <lineage>
        <taxon>Eukaryota</taxon>
        <taxon>Metazoa</taxon>
        <taxon>Ecdysozoa</taxon>
        <taxon>Tardigrada</taxon>
        <taxon>Eutardigrada</taxon>
        <taxon>Parachela</taxon>
        <taxon>Hypsibioidea</taxon>
        <taxon>Hypsibiidae</taxon>
        <taxon>Hypsibius</taxon>
    </lineage>
</organism>
<dbReference type="EMBL" id="MTYJ01000029">
    <property type="protein sequence ID" value="OQV20617.1"/>
    <property type="molecule type" value="Genomic_DNA"/>
</dbReference>
<protein>
    <recommendedName>
        <fullName evidence="4">Odorant receptor</fullName>
    </recommendedName>
</protein>
<sequence>MAMNGCNSSIRQTFVLQFVGFLPLPSHQLKVAPQTVNWSKVSTLAPASPAILLLIGTFYFTYIQGAMSYHEIFIFTPTNPHTNPLLSAMVDLPYGVINLRRLVVLAVFFYKRHSWCELSQQTQELLHLARTATAAGQFSRKTTLLSGFLLTVTALGHVTWELAEWYYFWSPGDPSDNLPVFSAVSVVPVPNDTYEWPYITLYICFSFVPFILSQQVYGCAMVLASIVGCVLTAMEQDMLRVCRQWMDPVHRSSLNDLARKVAKWEYLHSQALLVVEAMNRFFGEIFLFTYFLGVMVAVSYAGSFIVETDRSLMFYCVSIGGFALFSAYAMFLPLPFVLVHNQGYSLADTIHALTNRFSENSPVAGPGILARRFDLLNALDGFQDASRNYACLLTGLDIVSFTRAIIIGVSIRCSINEAEKLTAPAAIQRAEYVFVK</sequence>
<dbReference type="AlphaFoldDB" id="A0A1W0WZI0"/>
<evidence type="ECO:0000313" key="2">
    <source>
        <dbReference type="EMBL" id="OQV20617.1"/>
    </source>
</evidence>
<feature type="transmembrane region" description="Helical" evidence="1">
    <location>
        <begin position="312"/>
        <end position="332"/>
    </location>
</feature>
<dbReference type="Proteomes" id="UP000192578">
    <property type="component" value="Unassembled WGS sequence"/>
</dbReference>
<comment type="caution">
    <text evidence="2">The sequence shown here is derived from an EMBL/GenBank/DDBJ whole genome shotgun (WGS) entry which is preliminary data.</text>
</comment>
<evidence type="ECO:0008006" key="4">
    <source>
        <dbReference type="Google" id="ProtNLM"/>
    </source>
</evidence>
<keyword evidence="1" id="KW-0812">Transmembrane</keyword>
<keyword evidence="1" id="KW-0472">Membrane</keyword>
<feature type="transmembrane region" description="Helical" evidence="1">
    <location>
        <begin position="44"/>
        <end position="63"/>
    </location>
</feature>
<accession>A0A1W0WZI0</accession>
<feature type="transmembrane region" description="Helical" evidence="1">
    <location>
        <begin position="285"/>
        <end position="306"/>
    </location>
</feature>
<evidence type="ECO:0000256" key="1">
    <source>
        <dbReference type="SAM" id="Phobius"/>
    </source>
</evidence>